<comment type="caution">
    <text evidence="9">Lacks conserved residue(s) required for the propagation of feature annotation.</text>
</comment>
<comment type="subcellular location">
    <subcellularLocation>
        <location evidence="1 9">Endoplasmic reticulum membrane</location>
        <topology evidence="1 9">Multi-pass membrane protein</topology>
    </subcellularLocation>
</comment>
<keyword evidence="5" id="KW-0256">Endoplasmic reticulum</keyword>
<name>A0A3S5IQL5_TRYRA</name>
<dbReference type="RefSeq" id="XP_029236067.1">
    <property type="nucleotide sequence ID" value="XM_029384088.1"/>
</dbReference>
<evidence type="ECO:0000313" key="11">
    <source>
        <dbReference type="Proteomes" id="UP000283634"/>
    </source>
</evidence>
<evidence type="ECO:0000256" key="6">
    <source>
        <dbReference type="ARBA" id="ARBA00022989"/>
    </source>
</evidence>
<comment type="similarity">
    <text evidence="3 9">Belongs to the RFT1 family.</text>
</comment>
<dbReference type="GeneID" id="40331221"/>
<evidence type="ECO:0000256" key="1">
    <source>
        <dbReference type="ARBA" id="ARBA00004477"/>
    </source>
</evidence>
<protein>
    <recommendedName>
        <fullName evidence="9">Protein RFT1 homolog</fullName>
    </recommendedName>
</protein>
<feature type="transmembrane region" description="Helical" evidence="9">
    <location>
        <begin position="408"/>
        <end position="429"/>
    </location>
</feature>
<accession>A0A3S5IQL5</accession>
<evidence type="ECO:0000256" key="4">
    <source>
        <dbReference type="ARBA" id="ARBA00022692"/>
    </source>
</evidence>
<evidence type="ECO:0000313" key="10">
    <source>
        <dbReference type="EMBL" id="RNF00983.1"/>
    </source>
</evidence>
<organism evidence="10 11">
    <name type="scientific">Trypanosoma rangeli</name>
    <dbReference type="NCBI Taxonomy" id="5698"/>
    <lineage>
        <taxon>Eukaryota</taxon>
        <taxon>Discoba</taxon>
        <taxon>Euglenozoa</taxon>
        <taxon>Kinetoplastea</taxon>
        <taxon>Metakinetoplastina</taxon>
        <taxon>Trypanosomatida</taxon>
        <taxon>Trypanosomatidae</taxon>
        <taxon>Trypanosoma</taxon>
        <taxon>Herpetosoma</taxon>
    </lineage>
</organism>
<feature type="transmembrane region" description="Helical" evidence="9">
    <location>
        <begin position="450"/>
        <end position="470"/>
    </location>
</feature>
<reference evidence="10 11" key="1">
    <citation type="journal article" date="2018" name="BMC Genomics">
        <title>Genomic comparison of Trypanosoma conorhini and Trypanosoma rangeli to Trypanosoma cruzi strains of high and low virulence.</title>
        <authorList>
            <person name="Bradwell K.R."/>
            <person name="Koparde V.N."/>
            <person name="Matveyev A.V."/>
            <person name="Serrano M.G."/>
            <person name="Alves J.M."/>
            <person name="Parikh H."/>
            <person name="Huang B."/>
            <person name="Lee V."/>
            <person name="Espinosa-Alvarez O."/>
            <person name="Ortiz P.A."/>
            <person name="Costa-Martins A.G."/>
            <person name="Teixeira M.M."/>
            <person name="Buck G.A."/>
        </authorList>
    </citation>
    <scope>NUCLEOTIDE SEQUENCE [LARGE SCALE GENOMIC DNA]</scope>
    <source>
        <strain evidence="10 11">AM80</strain>
    </source>
</reference>
<feature type="transmembrane region" description="Helical" evidence="9">
    <location>
        <begin position="202"/>
        <end position="222"/>
    </location>
</feature>
<feature type="transmembrane region" description="Helical" evidence="9">
    <location>
        <begin position="172"/>
        <end position="196"/>
    </location>
</feature>
<dbReference type="Proteomes" id="UP000283634">
    <property type="component" value="Unassembled WGS sequence"/>
</dbReference>
<keyword evidence="11" id="KW-1185">Reference proteome</keyword>
<dbReference type="PANTHER" id="PTHR13117">
    <property type="entry name" value="ENDOPLASMIC RETICULUM MULTISPAN TRANSMEMBRANE PROTEIN-RELATED"/>
    <property type="match status" value="1"/>
</dbReference>
<evidence type="ECO:0000256" key="8">
    <source>
        <dbReference type="ARBA" id="ARBA00045912"/>
    </source>
</evidence>
<keyword evidence="4 9" id="KW-0812">Transmembrane</keyword>
<feature type="transmembrane region" description="Helical" evidence="9">
    <location>
        <begin position="6"/>
        <end position="28"/>
    </location>
</feature>
<keyword evidence="6 9" id="KW-1133">Transmembrane helix</keyword>
<keyword evidence="7 9" id="KW-0472">Membrane</keyword>
<dbReference type="OrthoDB" id="9979195at2759"/>
<dbReference type="GO" id="GO:0034203">
    <property type="term" value="P:glycolipid translocation"/>
    <property type="evidence" value="ECO:0007669"/>
    <property type="project" value="TreeGrafter"/>
</dbReference>
<dbReference type="AlphaFoldDB" id="A0A3S5IQL5"/>
<feature type="transmembrane region" description="Helical" evidence="9">
    <location>
        <begin position="476"/>
        <end position="498"/>
    </location>
</feature>
<evidence type="ECO:0000256" key="3">
    <source>
        <dbReference type="ARBA" id="ARBA00010288"/>
    </source>
</evidence>
<dbReference type="InterPro" id="IPR007594">
    <property type="entry name" value="RFT1"/>
</dbReference>
<comment type="function">
    <text evidence="8 9">Intramembrane glycolipid transporter that operates in the biosynthetic pathway of dolichol-linked oligosaccharides, the glycan precursors employed in protein asparagine (N)-glycosylation. The sequential addition of sugars to dolichol pyrophosphate produces dolichol-linked oligosaccharides containing fourteen sugars, including two GlcNAcs, nine mannoses and three glucoses. Once assembled, the oligosaccharide is transferred from the lipid to nascent proteins by oligosaccharyltransferases. The assembly of dolichol-linked oligosaccharides begins on the cytosolic side of the endoplasmic reticulum membrane and finishes in its lumen. RFT1 could mediate the translocation of the cytosolically oriented intermediate DolPP-GlcNAc2Man5, produced by ALG11, into the ER lumen where dolichol-linked oligosaccharides assembly continues. However, the intramembrane lipid transporter activity could not be confirmed in vitro.</text>
</comment>
<evidence type="ECO:0000256" key="7">
    <source>
        <dbReference type="ARBA" id="ARBA00023136"/>
    </source>
</evidence>
<dbReference type="Pfam" id="PF04506">
    <property type="entry name" value="Rft-1"/>
    <property type="match status" value="1"/>
</dbReference>
<proteinExistence type="inferred from homology"/>
<feature type="transmembrane region" description="Helical" evidence="9">
    <location>
        <begin position="138"/>
        <end position="160"/>
    </location>
</feature>
<dbReference type="VEuPathDB" id="TriTrypDB:TRSC58_01455"/>
<evidence type="ECO:0000256" key="5">
    <source>
        <dbReference type="ARBA" id="ARBA00022824"/>
    </source>
</evidence>
<comment type="pathway">
    <text evidence="2">Protein modification; protein glycosylation.</text>
</comment>
<sequence>MDFKGHLASAVVLNVALKLLTFTLSTLLTRQLAPNENGINFSCQLYFNTVLFLARDCVRSVNARQNLRERAVDGRVVLQVMNCASASLPLGIIIMVGLELLPLCGIHMFPSLAALSRVGDVVTALADVQRSAVSSPELLLALSIVVSLMMEPCIALVLALDYARIIVTSEFWALLARQVTCLFFVKMCGGLGGDLYNARLCFATGSLAYAIATSVYFLWLWNRNSRCGHKERENAKNDDLLQRARRGAVTARWGAAQHCDLFSVSLLPWLRASLPWCFLSWHSACAEVMREALLLRQFFSESCLRLLLTEGEHFALATFASASVMGQYDVVSNLGSIVARLIFRVWENACFVKWSRDAARGKTEEAISLLVTMLRMASYFGAAVVLLAPPLAEGFLLGLFSRRWASPAVVRALQLYCFLLPLMAWYGLLDAFVRATASASMLRLTQRVMVAHAATYAVACYVVLRLRWVVDDSVTGLIMVNIVSMALRCVSGLCLLLAGPVEVAPRRGDATAPPPRLRLRDLENVVPRRILLVWVTLFAYTRWSPWGPIAALTAAPLFALALARWDPELRCGALNALRRRGLCT</sequence>
<dbReference type="GO" id="GO:0006488">
    <property type="term" value="P:dolichol-linked oligosaccharide biosynthetic process"/>
    <property type="evidence" value="ECO:0007669"/>
    <property type="project" value="InterPro"/>
</dbReference>
<dbReference type="PANTHER" id="PTHR13117:SF5">
    <property type="entry name" value="PROTEIN RFT1 HOMOLOG"/>
    <property type="match status" value="1"/>
</dbReference>
<comment type="caution">
    <text evidence="10">The sequence shown here is derived from an EMBL/GenBank/DDBJ whole genome shotgun (WGS) entry which is preliminary data.</text>
</comment>
<evidence type="ECO:0000256" key="9">
    <source>
        <dbReference type="RuleBase" id="RU365067"/>
    </source>
</evidence>
<dbReference type="GO" id="GO:0005789">
    <property type="term" value="C:endoplasmic reticulum membrane"/>
    <property type="evidence" value="ECO:0007669"/>
    <property type="project" value="UniProtKB-SubCell"/>
</dbReference>
<dbReference type="EMBL" id="MKGL01000297">
    <property type="protein sequence ID" value="RNF00983.1"/>
    <property type="molecule type" value="Genomic_DNA"/>
</dbReference>
<evidence type="ECO:0000256" key="2">
    <source>
        <dbReference type="ARBA" id="ARBA00004922"/>
    </source>
</evidence>
<gene>
    <name evidence="10" type="ORF">TraAM80_07288</name>
</gene>
<dbReference type="OMA" id="MYTSRWA"/>